<evidence type="ECO:0000313" key="3">
    <source>
        <dbReference type="Proteomes" id="UP001287356"/>
    </source>
</evidence>
<keyword evidence="3" id="KW-1185">Reference proteome</keyword>
<evidence type="ECO:0000256" key="1">
    <source>
        <dbReference type="SAM" id="MobiDB-lite"/>
    </source>
</evidence>
<gene>
    <name evidence="2" type="ORF">B0T24DRAFT_594409</name>
</gene>
<dbReference type="AlphaFoldDB" id="A0AAE0N856"/>
<feature type="region of interest" description="Disordered" evidence="1">
    <location>
        <begin position="175"/>
        <end position="219"/>
    </location>
</feature>
<reference evidence="2" key="1">
    <citation type="journal article" date="2023" name="Mol. Phylogenet. Evol.">
        <title>Genome-scale phylogeny and comparative genomics of the fungal order Sordariales.</title>
        <authorList>
            <person name="Hensen N."/>
            <person name="Bonometti L."/>
            <person name="Westerberg I."/>
            <person name="Brannstrom I.O."/>
            <person name="Guillou S."/>
            <person name="Cros-Aarteil S."/>
            <person name="Calhoun S."/>
            <person name="Haridas S."/>
            <person name="Kuo A."/>
            <person name="Mondo S."/>
            <person name="Pangilinan J."/>
            <person name="Riley R."/>
            <person name="LaButti K."/>
            <person name="Andreopoulos B."/>
            <person name="Lipzen A."/>
            <person name="Chen C."/>
            <person name="Yan M."/>
            <person name="Daum C."/>
            <person name="Ng V."/>
            <person name="Clum A."/>
            <person name="Steindorff A."/>
            <person name="Ohm R.A."/>
            <person name="Martin F."/>
            <person name="Silar P."/>
            <person name="Natvig D.O."/>
            <person name="Lalanne C."/>
            <person name="Gautier V."/>
            <person name="Ament-Velasquez S.L."/>
            <person name="Kruys A."/>
            <person name="Hutchinson M.I."/>
            <person name="Powell A.J."/>
            <person name="Barry K."/>
            <person name="Miller A.N."/>
            <person name="Grigoriev I.V."/>
            <person name="Debuchy R."/>
            <person name="Gladieux P."/>
            <person name="Hiltunen Thoren M."/>
            <person name="Johannesson H."/>
        </authorList>
    </citation>
    <scope>NUCLEOTIDE SEQUENCE</scope>
    <source>
        <strain evidence="2">CBS 958.72</strain>
    </source>
</reference>
<organism evidence="2 3">
    <name type="scientific">Lasiosphaeria ovina</name>
    <dbReference type="NCBI Taxonomy" id="92902"/>
    <lineage>
        <taxon>Eukaryota</taxon>
        <taxon>Fungi</taxon>
        <taxon>Dikarya</taxon>
        <taxon>Ascomycota</taxon>
        <taxon>Pezizomycotina</taxon>
        <taxon>Sordariomycetes</taxon>
        <taxon>Sordariomycetidae</taxon>
        <taxon>Sordariales</taxon>
        <taxon>Lasiosphaeriaceae</taxon>
        <taxon>Lasiosphaeria</taxon>
    </lineage>
</organism>
<name>A0AAE0N856_9PEZI</name>
<comment type="caution">
    <text evidence="2">The sequence shown here is derived from an EMBL/GenBank/DDBJ whole genome shotgun (WGS) entry which is preliminary data.</text>
</comment>
<protein>
    <submittedName>
        <fullName evidence="2">Uncharacterized protein</fullName>
    </submittedName>
</protein>
<evidence type="ECO:0000313" key="2">
    <source>
        <dbReference type="EMBL" id="KAK3374306.1"/>
    </source>
</evidence>
<reference evidence="2" key="2">
    <citation type="submission" date="2023-06" db="EMBL/GenBank/DDBJ databases">
        <authorList>
            <consortium name="Lawrence Berkeley National Laboratory"/>
            <person name="Haridas S."/>
            <person name="Hensen N."/>
            <person name="Bonometti L."/>
            <person name="Westerberg I."/>
            <person name="Brannstrom I.O."/>
            <person name="Guillou S."/>
            <person name="Cros-Aarteil S."/>
            <person name="Calhoun S."/>
            <person name="Kuo A."/>
            <person name="Mondo S."/>
            <person name="Pangilinan J."/>
            <person name="Riley R."/>
            <person name="Labutti K."/>
            <person name="Andreopoulos B."/>
            <person name="Lipzen A."/>
            <person name="Chen C."/>
            <person name="Yanf M."/>
            <person name="Daum C."/>
            <person name="Ng V."/>
            <person name="Clum A."/>
            <person name="Steindorff A."/>
            <person name="Ohm R."/>
            <person name="Martin F."/>
            <person name="Silar P."/>
            <person name="Natvig D."/>
            <person name="Lalanne C."/>
            <person name="Gautier V."/>
            <person name="Ament-Velasquez S.L."/>
            <person name="Kruys A."/>
            <person name="Hutchinson M.I."/>
            <person name="Powell A.J."/>
            <person name="Barry K."/>
            <person name="Miller A.N."/>
            <person name="Grigoriev I.V."/>
            <person name="Debuchy R."/>
            <person name="Gladieux P."/>
            <person name="Thoren M.H."/>
            <person name="Johannesson H."/>
        </authorList>
    </citation>
    <scope>NUCLEOTIDE SEQUENCE</scope>
    <source>
        <strain evidence="2">CBS 958.72</strain>
    </source>
</reference>
<dbReference type="Proteomes" id="UP001287356">
    <property type="component" value="Unassembled WGS sequence"/>
</dbReference>
<accession>A0AAE0N856</accession>
<feature type="compositionally biased region" description="Basic and acidic residues" evidence="1">
    <location>
        <begin position="192"/>
        <end position="208"/>
    </location>
</feature>
<sequence length="295" mass="32873">MRRNTPEEAHAYARATAGWDSCTLGRRVLLKLPRGIQNIDLQHAERRGVALVFDPFQVPEVGQWIFETGLEAFFTQSASTFWLRNPYRLYAPATAVGTQQAARQQQRPAINLFGSSSNDNLFGNSNNNNNDNGAHYDPNNEMHRSGPLAWVVFKDLTHQVKAAVVPAGRCHRRANHADDAPVAAPPVESGEGGEHGHGAPVRGTERTNSRPVTRARAAARNRTRAYMHFSGKRDYASSQNNIVTMANMADPAAFEREFERELRSIFGRIQYDTAVGADDGFSFHEIEKMGPFRVR</sequence>
<proteinExistence type="predicted"/>
<dbReference type="EMBL" id="JAULSN010000004">
    <property type="protein sequence ID" value="KAK3374306.1"/>
    <property type="molecule type" value="Genomic_DNA"/>
</dbReference>